<dbReference type="InterPro" id="IPR010131">
    <property type="entry name" value="MdtP/NodT-like"/>
</dbReference>
<keyword evidence="5" id="KW-1185">Reference proteome</keyword>
<feature type="chain" id="PRO_5046465087" evidence="3">
    <location>
        <begin position="26"/>
        <end position="509"/>
    </location>
</feature>
<dbReference type="PANTHER" id="PTHR30203">
    <property type="entry name" value="OUTER MEMBRANE CATION EFFLUX PROTEIN"/>
    <property type="match status" value="1"/>
</dbReference>
<accession>A0ABS5Y5Y2</accession>
<dbReference type="Gene3D" id="1.20.1600.10">
    <property type="entry name" value="Outer membrane efflux proteins (OEP)"/>
    <property type="match status" value="1"/>
</dbReference>
<evidence type="ECO:0000313" key="5">
    <source>
        <dbReference type="Proteomes" id="UP001196661"/>
    </source>
</evidence>
<evidence type="ECO:0000256" key="2">
    <source>
        <dbReference type="SAM" id="MobiDB-lite"/>
    </source>
</evidence>
<protein>
    <submittedName>
        <fullName evidence="4">TolC family protein</fullName>
    </submittedName>
</protein>
<feature type="coiled-coil region" evidence="1">
    <location>
        <begin position="377"/>
        <end position="447"/>
    </location>
</feature>
<proteinExistence type="predicted"/>
<dbReference type="Proteomes" id="UP001196661">
    <property type="component" value="Unassembled WGS sequence"/>
</dbReference>
<comment type="caution">
    <text evidence="4">The sequence shown here is derived from an EMBL/GenBank/DDBJ whole genome shotgun (WGS) entry which is preliminary data.</text>
</comment>
<feature type="region of interest" description="Disordered" evidence="2">
    <location>
        <begin position="28"/>
        <end position="57"/>
    </location>
</feature>
<gene>
    <name evidence="4" type="ORF">IXB28_13695</name>
</gene>
<feature type="signal peptide" evidence="3">
    <location>
        <begin position="1"/>
        <end position="25"/>
    </location>
</feature>
<dbReference type="SUPFAM" id="SSF56954">
    <property type="entry name" value="Outer membrane efflux proteins (OEP)"/>
    <property type="match status" value="1"/>
</dbReference>
<evidence type="ECO:0000256" key="1">
    <source>
        <dbReference type="SAM" id="Coils"/>
    </source>
</evidence>
<keyword evidence="3" id="KW-0732">Signal</keyword>
<feature type="compositionally biased region" description="Polar residues" evidence="2">
    <location>
        <begin position="33"/>
        <end position="57"/>
    </location>
</feature>
<evidence type="ECO:0000313" key="4">
    <source>
        <dbReference type="EMBL" id="MBT9313264.1"/>
    </source>
</evidence>
<dbReference type="PANTHER" id="PTHR30203:SF30">
    <property type="entry name" value="OUTER MEMBRANE PROTEIN-RELATED"/>
    <property type="match status" value="1"/>
</dbReference>
<dbReference type="EMBL" id="JADOER010000012">
    <property type="protein sequence ID" value="MBT9313264.1"/>
    <property type="molecule type" value="Genomic_DNA"/>
</dbReference>
<name>A0ABS5Y5Y2_9CYAN</name>
<evidence type="ECO:0000256" key="3">
    <source>
        <dbReference type="SAM" id="SignalP"/>
    </source>
</evidence>
<organism evidence="4 5">
    <name type="scientific">Leptothoe kymatousa TAU-MAC 1615</name>
    <dbReference type="NCBI Taxonomy" id="2364775"/>
    <lineage>
        <taxon>Bacteria</taxon>
        <taxon>Bacillati</taxon>
        <taxon>Cyanobacteriota</taxon>
        <taxon>Cyanophyceae</taxon>
        <taxon>Nodosilineales</taxon>
        <taxon>Cymatolegaceae</taxon>
        <taxon>Leptothoe</taxon>
        <taxon>Leptothoe kymatousa</taxon>
    </lineage>
</organism>
<sequence length="509" mass="56370">MANVMQWRILALAMGLTTLATPLAAQTGLPELPSTTPNPQLTEQLDENLSSPTDGTSSLDEVQALVLTDEDVVTLLLQNNLELRNAALARIAQRQQLKESESVFDPDFTPTLRLGIEDVTGRATEITREAQLGGELLTPLGTTLEATIDVLDDQDLDLTVTQPLLRRAGRAVNTAPVEIARLQETNNQLNLQQQLIDNITQGIRAYHALIRAEANVRIQRLSLDTQRQQRRLTEALVNAGRVAQFDLVNIDASLVATEANVLATENDLEQAKSNLLDLLDISEALEITVAEQTLEALKGLAQSTEVFLLADLVQVAYESRPDYRQAQLDLEVAQLNGIVAADNRRWDLDLRANATTGDFSQASAELVLTRILENESLETAFQQNQVQQQQLQNTLERLRSDIRLEVADQLRNVESARSRIEVTRLARELAERQLQNAQARARRGRTRNIFEELEFQNDVVEAQNDEVGAAIDLADAIAALNQSLGTTLTRWSDQVEASQLLVVPILEQP</sequence>
<reference evidence="4 5" key="1">
    <citation type="journal article" date="2021" name="Mar. Drugs">
        <title>Genome Reduction and Secondary Metabolism of the Marine Sponge-Associated Cyanobacterium Leptothoe.</title>
        <authorList>
            <person name="Konstantinou D."/>
            <person name="Popin R.V."/>
            <person name="Fewer D.P."/>
            <person name="Sivonen K."/>
            <person name="Gkelis S."/>
        </authorList>
    </citation>
    <scope>NUCLEOTIDE SEQUENCE [LARGE SCALE GENOMIC DNA]</scope>
    <source>
        <strain evidence="4 5">TAU-MAC 1615</strain>
    </source>
</reference>
<keyword evidence="1" id="KW-0175">Coiled coil</keyword>